<dbReference type="PANTHER" id="PTHR43439">
    <property type="entry name" value="PHENYLACETATE-COENZYME A LIGASE"/>
    <property type="match status" value="1"/>
</dbReference>
<comment type="caution">
    <text evidence="4">The sequence shown here is derived from an EMBL/GenBank/DDBJ whole genome shotgun (WGS) entry which is preliminary data.</text>
</comment>
<accession>A0ABR1JJ01</accession>
<dbReference type="SUPFAM" id="SSF51735">
    <property type="entry name" value="NAD(P)-binding Rossmann-fold domains"/>
    <property type="match status" value="1"/>
</dbReference>
<protein>
    <recommendedName>
        <fullName evidence="3">Carrier domain-containing protein</fullName>
    </recommendedName>
</protein>
<dbReference type="InterPro" id="IPR036291">
    <property type="entry name" value="NAD(P)-bd_dom_sf"/>
</dbReference>
<dbReference type="PANTHER" id="PTHR43439:SF2">
    <property type="entry name" value="ENZYME, PUTATIVE (JCVI)-RELATED"/>
    <property type="match status" value="1"/>
</dbReference>
<dbReference type="InterPro" id="IPR009081">
    <property type="entry name" value="PP-bd_ACP"/>
</dbReference>
<name>A0ABR1JJ01_9AGAR</name>
<dbReference type="InterPro" id="IPR051414">
    <property type="entry name" value="Adenylate-forming_Reductase"/>
</dbReference>
<dbReference type="Proteomes" id="UP001498398">
    <property type="component" value="Unassembled WGS sequence"/>
</dbReference>
<evidence type="ECO:0000256" key="1">
    <source>
        <dbReference type="ARBA" id="ARBA00022450"/>
    </source>
</evidence>
<organism evidence="4 5">
    <name type="scientific">Marasmiellus scandens</name>
    <dbReference type="NCBI Taxonomy" id="2682957"/>
    <lineage>
        <taxon>Eukaryota</taxon>
        <taxon>Fungi</taxon>
        <taxon>Dikarya</taxon>
        <taxon>Basidiomycota</taxon>
        <taxon>Agaricomycotina</taxon>
        <taxon>Agaricomycetes</taxon>
        <taxon>Agaricomycetidae</taxon>
        <taxon>Agaricales</taxon>
        <taxon>Marasmiineae</taxon>
        <taxon>Omphalotaceae</taxon>
        <taxon>Marasmiellus</taxon>
    </lineage>
</organism>
<keyword evidence="2" id="KW-0597">Phosphoprotein</keyword>
<sequence>MIPSKLFPVRELITAPQGLHSKTWTPPPLDGSLTIVELFEWNANHSPDHPYYTYYHDGQKRIVCNAEIWRAMKRVARLECVKYLKDYHSRYEAQEGERPKDRGPTIGILASADTISYNILMLSLARLGYVPFPISTRNSPAAVAQLISEMHVIQVFVSPDNAMQNLISRTNEILGADRAVQRLSMVQFHQVSDAGYEFGYEFEDNLDVFFPKPQLDRIFCVFHSSGSSSFPKPISFYNHMFLRLAMIPYYGDLDLSDLILAIHTAPVFHAMGLATLAWPPVTGLIMGVFPPQSPPMLPTSENFLRGIVETKADIIMCVPSFIEAWFQDPASIDILKYQNIRSIVYAGAPLNKQVGEELIKMGIALFPSYGSTETGTVSKFLPAELPTLDKWEYFQISPHMDVRMQPWSKDGVFEIVCVQTSYYVPNVINYENNGEIGYRTGDLVQQHPSDSNSFRIFGRADDQIVLVTGEKTNPVPLEAILLQDPNIAGCVLFGHGQPQNGVLVELKRKMERDAAIEEIWPSVEKMNAYAPTHSRIVKEFILFTTPRKPLEYTPKGTARSKIAIKLYTEEIEHLYDKAASGWSDLPVTSRWDLKGEMEVRALIRAIILRIMRAEQEGLQDDMDLFQNGCDSLQATYIFRAISQSLKSSNIQKDLPKDLVYLYPTISSLVTFLISAPSSTSTSHEDTMRTLLSKYTTLFPAHSGTLDLPSEEILIVTGTTGHLGSHILSQLLQNPNVKRVYALNRPESKHKQGEAFTTGGYPSALLDSNKLVCITADLAKVDLGLDSAIYEEMKQNITGIIHSAWKVDFKMSLESFEPLIAGVRNLASLALGSPYKSPPSITFTSSMAVLSDICTSPILEEPILDPSFSVGTGYGESKWVAESLLLHCPVNANIVRVGQLCGDTRTGAWNQKEWVPNLVKTSLEIGKVPVVDEKIAWVPIDIAASALIEIQFSLSTGARVLHLVHPKPISWSSFAYSLHVSVVSWSEWVALLPEDNTLFEFFKAYEKAPVLSTKGLRQVSNTMRNMKELNQGDIERWIAEWIRNGFIR</sequence>
<dbReference type="InterPro" id="IPR000873">
    <property type="entry name" value="AMP-dep_synth/lig_dom"/>
</dbReference>
<proteinExistence type="predicted"/>
<dbReference type="PROSITE" id="PS50075">
    <property type="entry name" value="CARRIER"/>
    <property type="match status" value="1"/>
</dbReference>
<keyword evidence="5" id="KW-1185">Reference proteome</keyword>
<dbReference type="InterPro" id="IPR013120">
    <property type="entry name" value="FAR_NAD-bd"/>
</dbReference>
<dbReference type="Gene3D" id="3.40.50.12780">
    <property type="entry name" value="N-terminal domain of ligase-like"/>
    <property type="match status" value="1"/>
</dbReference>
<dbReference type="Pfam" id="PF00550">
    <property type="entry name" value="PP-binding"/>
    <property type="match status" value="1"/>
</dbReference>
<dbReference type="InterPro" id="IPR036736">
    <property type="entry name" value="ACP-like_sf"/>
</dbReference>
<evidence type="ECO:0000313" key="5">
    <source>
        <dbReference type="Proteomes" id="UP001498398"/>
    </source>
</evidence>
<dbReference type="InterPro" id="IPR042099">
    <property type="entry name" value="ANL_N_sf"/>
</dbReference>
<evidence type="ECO:0000259" key="3">
    <source>
        <dbReference type="PROSITE" id="PS50075"/>
    </source>
</evidence>
<dbReference type="Pfam" id="PF23562">
    <property type="entry name" value="AMP-binding_C_3"/>
    <property type="match status" value="1"/>
</dbReference>
<dbReference type="Pfam" id="PF07993">
    <property type="entry name" value="NAD_binding_4"/>
    <property type="match status" value="1"/>
</dbReference>
<dbReference type="EMBL" id="JBANRG010000013">
    <property type="protein sequence ID" value="KAK7461264.1"/>
    <property type="molecule type" value="Genomic_DNA"/>
</dbReference>
<dbReference type="Pfam" id="PF00501">
    <property type="entry name" value="AMP-binding"/>
    <property type="match status" value="1"/>
</dbReference>
<evidence type="ECO:0000313" key="4">
    <source>
        <dbReference type="EMBL" id="KAK7461264.1"/>
    </source>
</evidence>
<dbReference type="Gene3D" id="1.10.1200.10">
    <property type="entry name" value="ACP-like"/>
    <property type="match status" value="1"/>
</dbReference>
<keyword evidence="1" id="KW-0596">Phosphopantetheine</keyword>
<evidence type="ECO:0000256" key="2">
    <source>
        <dbReference type="ARBA" id="ARBA00022553"/>
    </source>
</evidence>
<dbReference type="Gene3D" id="3.40.50.720">
    <property type="entry name" value="NAD(P)-binding Rossmann-like Domain"/>
    <property type="match status" value="1"/>
</dbReference>
<feature type="domain" description="Carrier" evidence="3">
    <location>
        <begin position="594"/>
        <end position="676"/>
    </location>
</feature>
<gene>
    <name evidence="4" type="ORF">VKT23_008439</name>
</gene>
<reference evidence="4 5" key="1">
    <citation type="submission" date="2024-01" db="EMBL/GenBank/DDBJ databases">
        <title>A draft genome for the cacao thread blight pathogen Marasmiellus scandens.</title>
        <authorList>
            <person name="Baruah I.K."/>
            <person name="Leung J."/>
            <person name="Bukari Y."/>
            <person name="Amoako-Attah I."/>
            <person name="Meinhardt L.W."/>
            <person name="Bailey B.A."/>
            <person name="Cohen S.P."/>
        </authorList>
    </citation>
    <scope>NUCLEOTIDE SEQUENCE [LARGE SCALE GENOMIC DNA]</scope>
    <source>
        <strain evidence="4 5">GH-19</strain>
    </source>
</reference>
<dbReference type="SUPFAM" id="SSF56801">
    <property type="entry name" value="Acetyl-CoA synthetase-like"/>
    <property type="match status" value="1"/>
</dbReference>
<dbReference type="SUPFAM" id="SSF47336">
    <property type="entry name" value="ACP-like"/>
    <property type="match status" value="1"/>
</dbReference>